<evidence type="ECO:0000256" key="1">
    <source>
        <dbReference type="SAM" id="MobiDB-lite"/>
    </source>
</evidence>
<gene>
    <name evidence="2" type="ORF">NDU88_002014</name>
</gene>
<dbReference type="AlphaFoldDB" id="A0AAV7WQE0"/>
<protein>
    <submittedName>
        <fullName evidence="2">Uncharacterized protein</fullName>
    </submittedName>
</protein>
<proteinExistence type="predicted"/>
<reference evidence="2" key="1">
    <citation type="journal article" date="2022" name="bioRxiv">
        <title>Sequencing and chromosome-scale assembly of the giantPleurodeles waltlgenome.</title>
        <authorList>
            <person name="Brown T."/>
            <person name="Elewa A."/>
            <person name="Iarovenko S."/>
            <person name="Subramanian E."/>
            <person name="Araus A.J."/>
            <person name="Petzold A."/>
            <person name="Susuki M."/>
            <person name="Suzuki K.-i.T."/>
            <person name="Hayashi T."/>
            <person name="Toyoda A."/>
            <person name="Oliveira C."/>
            <person name="Osipova E."/>
            <person name="Leigh N.D."/>
            <person name="Simon A."/>
            <person name="Yun M.H."/>
        </authorList>
    </citation>
    <scope>NUCLEOTIDE SEQUENCE</scope>
    <source>
        <strain evidence="2">20211129_DDA</strain>
        <tissue evidence="2">Liver</tissue>
    </source>
</reference>
<feature type="region of interest" description="Disordered" evidence="1">
    <location>
        <begin position="49"/>
        <end position="71"/>
    </location>
</feature>
<organism evidence="2 3">
    <name type="scientific">Pleurodeles waltl</name>
    <name type="common">Iberian ribbed newt</name>
    <dbReference type="NCBI Taxonomy" id="8319"/>
    <lineage>
        <taxon>Eukaryota</taxon>
        <taxon>Metazoa</taxon>
        <taxon>Chordata</taxon>
        <taxon>Craniata</taxon>
        <taxon>Vertebrata</taxon>
        <taxon>Euteleostomi</taxon>
        <taxon>Amphibia</taxon>
        <taxon>Batrachia</taxon>
        <taxon>Caudata</taxon>
        <taxon>Salamandroidea</taxon>
        <taxon>Salamandridae</taxon>
        <taxon>Pleurodelinae</taxon>
        <taxon>Pleurodeles</taxon>
    </lineage>
</organism>
<accession>A0AAV7WQE0</accession>
<evidence type="ECO:0000313" key="2">
    <source>
        <dbReference type="EMBL" id="KAJ1214395.1"/>
    </source>
</evidence>
<dbReference type="Proteomes" id="UP001066276">
    <property type="component" value="Chromosome 1_1"/>
</dbReference>
<feature type="region of interest" description="Disordered" evidence="1">
    <location>
        <begin position="1"/>
        <end position="34"/>
    </location>
</feature>
<evidence type="ECO:0000313" key="3">
    <source>
        <dbReference type="Proteomes" id="UP001066276"/>
    </source>
</evidence>
<sequence>MTTGHPAHCQAGPQVNRQSRLRRGGKPGDPAGAAASRVELVEAASMVETGRAGPAGERTLQLRATWEDNCE</sequence>
<comment type="caution">
    <text evidence="2">The sequence shown here is derived from an EMBL/GenBank/DDBJ whole genome shotgun (WGS) entry which is preliminary data.</text>
</comment>
<keyword evidence="3" id="KW-1185">Reference proteome</keyword>
<name>A0AAV7WQE0_PLEWA</name>
<dbReference type="EMBL" id="JANPWB010000001">
    <property type="protein sequence ID" value="KAJ1214395.1"/>
    <property type="molecule type" value="Genomic_DNA"/>
</dbReference>